<protein>
    <submittedName>
        <fullName evidence="1">Uncharacterized protein</fullName>
    </submittedName>
</protein>
<evidence type="ECO:0000313" key="1">
    <source>
        <dbReference type="EMBL" id="GCB29926.1"/>
    </source>
</evidence>
<dbReference type="AlphaFoldDB" id="A0A401LEC6"/>
<organism evidence="1 2">
    <name type="scientific">Anaerotignum faecicola</name>
    <dbReference type="NCBI Taxonomy" id="2358141"/>
    <lineage>
        <taxon>Bacteria</taxon>
        <taxon>Bacillati</taxon>
        <taxon>Bacillota</taxon>
        <taxon>Clostridia</taxon>
        <taxon>Lachnospirales</taxon>
        <taxon>Anaerotignaceae</taxon>
        <taxon>Anaerotignum</taxon>
    </lineage>
</organism>
<comment type="caution">
    <text evidence="1">The sequence shown here is derived from an EMBL/GenBank/DDBJ whole genome shotgun (WGS) entry which is preliminary data.</text>
</comment>
<keyword evidence="2" id="KW-1185">Reference proteome</keyword>
<sequence length="334" mass="38781">MLPQESYRQKVLRRLLEERLLSKYQKDGVKGYRLMRKGKETLLQLEWERFSFYLADGADFSMRRAGLTQRQRQHCISEILAIMERAEILMDRSKKQPIFENIPMQSGELSQDAFFHPKEVKAQADFTRKIISSKMTGVLLSQAEVWLCYNMQVAVPKWFETVENRADILIQSILRSKQLCFNGTNALLFGRGMQQAVQCLEDAKMRVTILNAPFQRFCFIPLDENGILLLKLMYDAEAYQSLLAVLAEDLQQKKEQPFIIQDGYNQNGHPTLICVDCDLKRLIQFQTQLSYLGVQGEVICFDFQKEAIEKYCGEQTKISTVNLETVRKNFLADK</sequence>
<dbReference type="Proteomes" id="UP000287361">
    <property type="component" value="Unassembled WGS sequence"/>
</dbReference>
<evidence type="ECO:0000313" key="2">
    <source>
        <dbReference type="Proteomes" id="UP000287361"/>
    </source>
</evidence>
<name>A0A401LEC6_9FIRM</name>
<dbReference type="EMBL" id="BHVZ01000004">
    <property type="protein sequence ID" value="GCB29926.1"/>
    <property type="molecule type" value="Genomic_DNA"/>
</dbReference>
<gene>
    <name evidence="1" type="ORF">KGMB03357_15870</name>
</gene>
<accession>A0A401LEC6</accession>
<reference evidence="1 2" key="1">
    <citation type="submission" date="2018-10" db="EMBL/GenBank/DDBJ databases">
        <title>Draft Genome Sequence of Anaerotignum sp. KCTC 15736.</title>
        <authorList>
            <person name="Choi S.H."/>
            <person name="Kim J.S."/>
            <person name="Kang S.W."/>
            <person name="Lee J.S."/>
            <person name="Park S.H."/>
        </authorList>
    </citation>
    <scope>NUCLEOTIDE SEQUENCE [LARGE SCALE GENOMIC DNA]</scope>
    <source>
        <strain evidence="1 2">KCTC 15736</strain>
    </source>
</reference>
<proteinExistence type="predicted"/>